<evidence type="ECO:0000313" key="8">
    <source>
        <dbReference type="EMBL" id="KAF7300957.1"/>
    </source>
</evidence>
<evidence type="ECO:0000256" key="7">
    <source>
        <dbReference type="ARBA" id="ARBA00023306"/>
    </source>
</evidence>
<dbReference type="GO" id="GO:0051301">
    <property type="term" value="P:cell division"/>
    <property type="evidence" value="ECO:0007669"/>
    <property type="project" value="UniProtKB-KW"/>
</dbReference>
<evidence type="ECO:0000256" key="1">
    <source>
        <dbReference type="ARBA" id="ARBA00004123"/>
    </source>
</evidence>
<dbReference type="OrthoDB" id="5565328at2759"/>
<dbReference type="InterPro" id="IPR019440">
    <property type="entry name" value="MAU2"/>
</dbReference>
<keyword evidence="7" id="KW-0131">Cell cycle</keyword>
<keyword evidence="5" id="KW-0159">Chromosome partition</keyword>
<evidence type="ECO:0000256" key="2">
    <source>
        <dbReference type="ARBA" id="ARBA00008585"/>
    </source>
</evidence>
<evidence type="ECO:0000256" key="4">
    <source>
        <dbReference type="ARBA" id="ARBA00022776"/>
    </source>
</evidence>
<comment type="similarity">
    <text evidence="2">Belongs to the SCC4/mau-2 family.</text>
</comment>
<accession>A0A8H6SMH8</accession>
<dbReference type="GO" id="GO:0007059">
    <property type="term" value="P:chromosome segregation"/>
    <property type="evidence" value="ECO:0007669"/>
    <property type="project" value="UniProtKB-KW"/>
</dbReference>
<comment type="caution">
    <text evidence="8">The sequence shown here is derived from an EMBL/GenBank/DDBJ whole genome shotgun (WGS) entry which is preliminary data.</text>
</comment>
<dbReference type="AlphaFoldDB" id="A0A8H6SMH8"/>
<dbReference type="GO" id="GO:0007064">
    <property type="term" value="P:mitotic sister chromatid cohesion"/>
    <property type="evidence" value="ECO:0007669"/>
    <property type="project" value="InterPro"/>
</dbReference>
<dbReference type="EMBL" id="JACAZF010000006">
    <property type="protein sequence ID" value="KAF7300957.1"/>
    <property type="molecule type" value="Genomic_DNA"/>
</dbReference>
<organism evidence="8 9">
    <name type="scientific">Mycena indigotica</name>
    <dbReference type="NCBI Taxonomy" id="2126181"/>
    <lineage>
        <taxon>Eukaryota</taxon>
        <taxon>Fungi</taxon>
        <taxon>Dikarya</taxon>
        <taxon>Basidiomycota</taxon>
        <taxon>Agaricomycotina</taxon>
        <taxon>Agaricomycetes</taxon>
        <taxon>Agaricomycetidae</taxon>
        <taxon>Agaricales</taxon>
        <taxon>Marasmiineae</taxon>
        <taxon>Mycenaceae</taxon>
        <taxon>Mycena</taxon>
    </lineage>
</organism>
<proteinExistence type="inferred from homology"/>
<dbReference type="Pfam" id="PF10345">
    <property type="entry name" value="Cohesin_load"/>
    <property type="match status" value="1"/>
</dbReference>
<evidence type="ECO:0000256" key="5">
    <source>
        <dbReference type="ARBA" id="ARBA00022829"/>
    </source>
</evidence>
<sequence>MEDNPRPHKRVRLTPPAEAEQLRSPQLLLALPSLLLHPPTHANHKHSLWLSLMALRRCLGLPNPGQQIGRVKRVPWDISSTPLDECRAWCALAEIGVNILEGGFGDEDWTEGIEGEVQKALGKALVIAQKHPTLALYPHYITRLSARATPQRAKQLLKPLNSSGPAEGTPAYYYAHLAWADHLLNALLYPHASAKPTARLSTPMSTPVKPVAPDKNLARELTTLRAAMGPLFGAKHPNVVLLAQIIELRALVALGRWTDVPGALQRAEAALKISFPIVKPPDNAPQPLYATSPFHAAAVVHVLILGVVWFTYSAAQAPGPATPEGGSTNINTTPAGARLTLLYTVLDAGVYNGKCRDNSPEVVLESEGVLQIPLDNQNLPLYIRTTHPRVLYALGYLISAIARRDLVGRKPKRKTFILEGLGVVEREAARELKIHRWASAGDVRAIDLQMAKIQADLKCELIAVNIMRSEFGEAERNLNEVIAHARTFGLFEGTLAPRITLLHAQLAHARGQAARARNCYRVAGQLAKAAGDEGGWVSARVGEVVLLIGLQARAKLDPAMQFPMAEDGLDIGEKELEKMGHDVAGACRGLGGAMRAVGEVIEGVLTPEILTAKQHLKHALAYATEHQDNHLRALILALISAHYLHTAGDQAGKMLATCEQLAAGLGAPLKKEDNRLDTAGNVPLRLWVGERFLELHKRTGNAELIEKRLEANNILHQAAISLSRR</sequence>
<dbReference type="GO" id="GO:0005634">
    <property type="term" value="C:nucleus"/>
    <property type="evidence" value="ECO:0007669"/>
    <property type="project" value="UniProtKB-SubCell"/>
</dbReference>
<dbReference type="RefSeq" id="XP_037218957.1">
    <property type="nucleotide sequence ID" value="XM_037363313.1"/>
</dbReference>
<name>A0A8H6SMH8_9AGAR</name>
<reference evidence="8" key="1">
    <citation type="submission" date="2020-05" db="EMBL/GenBank/DDBJ databases">
        <title>Mycena genomes resolve the evolution of fungal bioluminescence.</title>
        <authorList>
            <person name="Tsai I.J."/>
        </authorList>
    </citation>
    <scope>NUCLEOTIDE SEQUENCE</scope>
    <source>
        <strain evidence="8">171206Taipei</strain>
    </source>
</reference>
<keyword evidence="3" id="KW-0132">Cell division</keyword>
<dbReference type="PANTHER" id="PTHR21394">
    <property type="entry name" value="MAU2 CHROMATID COHESION FACTOR HOMOLOG"/>
    <property type="match status" value="1"/>
</dbReference>
<keyword evidence="9" id="KW-1185">Reference proteome</keyword>
<dbReference type="Proteomes" id="UP000636479">
    <property type="component" value="Unassembled WGS sequence"/>
</dbReference>
<keyword evidence="4" id="KW-0498">Mitosis</keyword>
<evidence type="ECO:0000313" key="9">
    <source>
        <dbReference type="Proteomes" id="UP000636479"/>
    </source>
</evidence>
<evidence type="ECO:0000256" key="3">
    <source>
        <dbReference type="ARBA" id="ARBA00022618"/>
    </source>
</evidence>
<dbReference type="GeneID" id="59345829"/>
<comment type="subcellular location">
    <subcellularLocation>
        <location evidence="1">Nucleus</location>
    </subcellularLocation>
</comment>
<keyword evidence="6" id="KW-0539">Nucleus</keyword>
<gene>
    <name evidence="8" type="ORF">MIND_00658700</name>
</gene>
<evidence type="ECO:0000256" key="6">
    <source>
        <dbReference type="ARBA" id="ARBA00023242"/>
    </source>
</evidence>
<protein>
    <submittedName>
        <fullName evidence="8">Uncharacterized protein</fullName>
    </submittedName>
</protein>